<dbReference type="InterPro" id="IPR025403">
    <property type="entry name" value="TgpA-like_C"/>
</dbReference>
<dbReference type="Pfam" id="PF13559">
    <property type="entry name" value="DUF4129"/>
    <property type="match status" value="1"/>
</dbReference>
<protein>
    <recommendedName>
        <fullName evidence="2">Protein-glutamine gamma-glutamyltransferase-like C-terminal domain-containing protein</fullName>
    </recommendedName>
</protein>
<accession>A0A1Z4MWT6</accession>
<keyword evidence="1" id="KW-0472">Membrane</keyword>
<feature type="domain" description="Protein-glutamine gamma-glutamyltransferase-like C-terminal" evidence="2">
    <location>
        <begin position="128"/>
        <end position="197"/>
    </location>
</feature>
<evidence type="ECO:0000313" key="3">
    <source>
        <dbReference type="EMBL" id="BAY97903.1"/>
    </source>
</evidence>
<evidence type="ECO:0000259" key="2">
    <source>
        <dbReference type="Pfam" id="PF13559"/>
    </source>
</evidence>
<proteinExistence type="predicted"/>
<dbReference type="KEGG" id="ttq:NIES37_18510"/>
<keyword evidence="1" id="KW-0812">Transmembrane</keyword>
<keyword evidence="4" id="KW-1185">Reference proteome</keyword>
<gene>
    <name evidence="3" type="ORF">NIES37_18510</name>
</gene>
<feature type="transmembrane region" description="Helical" evidence="1">
    <location>
        <begin position="56"/>
        <end position="74"/>
    </location>
</feature>
<dbReference type="RefSeq" id="WP_096574931.1">
    <property type="nucleotide sequence ID" value="NZ_CAWNJS010000001.1"/>
</dbReference>
<name>A0A1Z4MWT6_9CYAN</name>
<dbReference type="AlphaFoldDB" id="A0A1Z4MWT6"/>
<evidence type="ECO:0000256" key="1">
    <source>
        <dbReference type="SAM" id="Phobius"/>
    </source>
</evidence>
<sequence length="202" mass="24132">MTTESFEKNTWDWQLSQLQQQVGEWIEYQFSRLESALPQLPPGWSISPWLSELLKFLFWLILGLFVVWLLWLLWREFNPYIYSWLNRRGNRYRSVTNISDTELSVPLWLARSQEYYRQGNYPEACRCLYMAILQRLHDSSVISHKPSRTDGEYLQLLRASITPIQPYETLITTHEQLCFGDAEILPENYEHCQQAYREIAGE</sequence>
<dbReference type="EMBL" id="AP018248">
    <property type="protein sequence ID" value="BAY97903.1"/>
    <property type="molecule type" value="Genomic_DNA"/>
</dbReference>
<evidence type="ECO:0000313" key="4">
    <source>
        <dbReference type="Proteomes" id="UP000218785"/>
    </source>
</evidence>
<keyword evidence="1" id="KW-1133">Transmembrane helix</keyword>
<dbReference type="Proteomes" id="UP000218785">
    <property type="component" value="Chromosome"/>
</dbReference>
<organism evidence="3 4">
    <name type="scientific">Tolypothrix tenuis PCC 7101</name>
    <dbReference type="NCBI Taxonomy" id="231146"/>
    <lineage>
        <taxon>Bacteria</taxon>
        <taxon>Bacillati</taxon>
        <taxon>Cyanobacteriota</taxon>
        <taxon>Cyanophyceae</taxon>
        <taxon>Nostocales</taxon>
        <taxon>Tolypothrichaceae</taxon>
        <taxon>Tolypothrix</taxon>
    </lineage>
</organism>
<reference evidence="3 4" key="1">
    <citation type="submission" date="2017-06" db="EMBL/GenBank/DDBJ databases">
        <title>Genome sequencing of cyanobaciteial culture collection at National Institute for Environmental Studies (NIES).</title>
        <authorList>
            <person name="Hirose Y."/>
            <person name="Shimura Y."/>
            <person name="Fujisawa T."/>
            <person name="Nakamura Y."/>
            <person name="Kawachi M."/>
        </authorList>
    </citation>
    <scope>NUCLEOTIDE SEQUENCE [LARGE SCALE GENOMIC DNA]</scope>
    <source>
        <strain evidence="3 4">NIES-37</strain>
    </source>
</reference>